<dbReference type="GO" id="GO:0160148">
    <property type="term" value="F:tRNA pseudouridine(55) synthase activity"/>
    <property type="evidence" value="ECO:0007669"/>
    <property type="project" value="UniProtKB-EC"/>
</dbReference>
<sequence>MQKNRLFVANKPSKISSNLFLSRLKRKYGVKKAGFSGTLDPFASGCLIVAFGEFTKLFRFFKKEPKVYEATIWLGAKSESLDNENIQEVEKILPFQIDDIRIIVDDLKGEIEFIPPKFSAKKVDGKRAYELARKGKEFELKTSKMHIFKSEILHYKHPFLKLRLEVSEGAYIRSYAEIFSKKLGIKATLSALERLNEGDFKFEDEKELNPLNFLNLKENFYLKDYSDFEFGKKLEKNSFQNTDIGQYIINLGKFYSIVEIKENSVIYLLNKVEI</sequence>
<evidence type="ECO:0000259" key="6">
    <source>
        <dbReference type="Pfam" id="PF01509"/>
    </source>
</evidence>
<gene>
    <name evidence="5 7" type="primary">truB</name>
    <name evidence="7" type="ORF">F1B92_05805</name>
</gene>
<keyword evidence="3 5" id="KW-0819">tRNA processing</keyword>
<evidence type="ECO:0000313" key="8">
    <source>
        <dbReference type="Proteomes" id="UP000476338"/>
    </source>
</evidence>
<name>A0A6L5WKB1_9BACT</name>
<evidence type="ECO:0000256" key="1">
    <source>
        <dbReference type="ARBA" id="ARBA00000385"/>
    </source>
</evidence>
<dbReference type="EMBL" id="VWSJ01000023">
    <property type="protein sequence ID" value="MSN96677.1"/>
    <property type="molecule type" value="Genomic_DNA"/>
</dbReference>
<organism evidence="7 8">
    <name type="scientific">Campylobacter portucalensis</name>
    <dbReference type="NCBI Taxonomy" id="2608384"/>
    <lineage>
        <taxon>Bacteria</taxon>
        <taxon>Pseudomonadati</taxon>
        <taxon>Campylobacterota</taxon>
        <taxon>Epsilonproteobacteria</taxon>
        <taxon>Campylobacterales</taxon>
        <taxon>Campylobacteraceae</taxon>
        <taxon>Campylobacter</taxon>
    </lineage>
</organism>
<evidence type="ECO:0000256" key="2">
    <source>
        <dbReference type="ARBA" id="ARBA00005642"/>
    </source>
</evidence>
<evidence type="ECO:0000313" key="7">
    <source>
        <dbReference type="EMBL" id="MSN96677.1"/>
    </source>
</evidence>
<dbReference type="InterPro" id="IPR002501">
    <property type="entry name" value="PsdUridine_synth_N"/>
</dbReference>
<protein>
    <recommendedName>
        <fullName evidence="5">tRNA pseudouridine synthase B</fullName>
        <ecNumber evidence="5">5.4.99.25</ecNumber>
    </recommendedName>
    <alternativeName>
        <fullName evidence="5">tRNA pseudouridine(55) synthase</fullName>
        <shortName evidence="5">Psi55 synthase</shortName>
    </alternativeName>
    <alternativeName>
        <fullName evidence="5">tRNA pseudouridylate synthase</fullName>
    </alternativeName>
    <alternativeName>
        <fullName evidence="5">tRNA-uridine isomerase</fullName>
    </alternativeName>
</protein>
<dbReference type="NCBIfam" id="TIGR00431">
    <property type="entry name" value="TruB"/>
    <property type="match status" value="1"/>
</dbReference>
<dbReference type="Gene3D" id="3.30.2350.10">
    <property type="entry name" value="Pseudouridine synthase"/>
    <property type="match status" value="1"/>
</dbReference>
<evidence type="ECO:0000256" key="3">
    <source>
        <dbReference type="ARBA" id="ARBA00022694"/>
    </source>
</evidence>
<dbReference type="HAMAP" id="MF_01080">
    <property type="entry name" value="TruB_bact"/>
    <property type="match status" value="1"/>
</dbReference>
<feature type="domain" description="Pseudouridine synthase II N-terminal" evidence="6">
    <location>
        <begin position="25"/>
        <end position="172"/>
    </location>
</feature>
<dbReference type="SUPFAM" id="SSF55120">
    <property type="entry name" value="Pseudouridine synthase"/>
    <property type="match status" value="1"/>
</dbReference>
<dbReference type="GO" id="GO:1990481">
    <property type="term" value="P:mRNA pseudouridine synthesis"/>
    <property type="evidence" value="ECO:0007669"/>
    <property type="project" value="TreeGrafter"/>
</dbReference>
<dbReference type="InterPro" id="IPR020103">
    <property type="entry name" value="PsdUridine_synth_cat_dom_sf"/>
</dbReference>
<reference evidence="7 8" key="2">
    <citation type="submission" date="2020-03" db="EMBL/GenBank/DDBJ databases">
        <title>Campylobacter portucalensis sp. nov., a new species of Campylobacter isolated from the reproductive tract of bulls.</title>
        <authorList>
            <person name="Silva M.F."/>
            <person name="Pereira G."/>
            <person name="Carneiro C."/>
            <person name="Hemphill A."/>
            <person name="Mateus L."/>
            <person name="Lopes-Da-Costa L."/>
            <person name="Silva E."/>
        </authorList>
    </citation>
    <scope>NUCLEOTIDE SEQUENCE [LARGE SCALE GENOMIC DNA]</scope>
    <source>
        <strain evidence="7 8">FMV-PI01</strain>
    </source>
</reference>
<dbReference type="PANTHER" id="PTHR13767">
    <property type="entry name" value="TRNA-PSEUDOURIDINE SYNTHASE"/>
    <property type="match status" value="1"/>
</dbReference>
<dbReference type="GO" id="GO:0003723">
    <property type="term" value="F:RNA binding"/>
    <property type="evidence" value="ECO:0007669"/>
    <property type="project" value="InterPro"/>
</dbReference>
<comment type="similarity">
    <text evidence="2 5">Belongs to the pseudouridine synthase TruB family. Type 1 subfamily.</text>
</comment>
<comment type="caution">
    <text evidence="7">The sequence shown here is derived from an EMBL/GenBank/DDBJ whole genome shotgun (WGS) entry which is preliminary data.</text>
</comment>
<keyword evidence="8" id="KW-1185">Reference proteome</keyword>
<comment type="catalytic activity">
    <reaction evidence="1 5">
        <text>uridine(55) in tRNA = pseudouridine(55) in tRNA</text>
        <dbReference type="Rhea" id="RHEA:42532"/>
        <dbReference type="Rhea" id="RHEA-COMP:10101"/>
        <dbReference type="Rhea" id="RHEA-COMP:10102"/>
        <dbReference type="ChEBI" id="CHEBI:65314"/>
        <dbReference type="ChEBI" id="CHEBI:65315"/>
        <dbReference type="EC" id="5.4.99.25"/>
    </reaction>
</comment>
<dbReference type="AlphaFoldDB" id="A0A6L5WKB1"/>
<feature type="active site" description="Nucleophile" evidence="5">
    <location>
        <position position="40"/>
    </location>
</feature>
<dbReference type="Proteomes" id="UP000476338">
    <property type="component" value="Unassembled WGS sequence"/>
</dbReference>
<evidence type="ECO:0000256" key="4">
    <source>
        <dbReference type="ARBA" id="ARBA00023235"/>
    </source>
</evidence>
<dbReference type="RefSeq" id="WP_154570944.1">
    <property type="nucleotide sequence ID" value="NZ_VWSJ01000023.1"/>
</dbReference>
<evidence type="ECO:0000256" key="5">
    <source>
        <dbReference type="HAMAP-Rule" id="MF_01080"/>
    </source>
</evidence>
<proteinExistence type="inferred from homology"/>
<dbReference type="GO" id="GO:0031119">
    <property type="term" value="P:tRNA pseudouridine synthesis"/>
    <property type="evidence" value="ECO:0007669"/>
    <property type="project" value="UniProtKB-UniRule"/>
</dbReference>
<keyword evidence="4 5" id="KW-0413">Isomerase</keyword>
<dbReference type="Pfam" id="PF01509">
    <property type="entry name" value="TruB_N"/>
    <property type="match status" value="1"/>
</dbReference>
<dbReference type="PANTHER" id="PTHR13767:SF2">
    <property type="entry name" value="PSEUDOURIDYLATE SYNTHASE TRUB1"/>
    <property type="match status" value="1"/>
</dbReference>
<reference evidence="7 8" key="1">
    <citation type="submission" date="2019-09" db="EMBL/GenBank/DDBJ databases">
        <authorList>
            <person name="Silva M."/>
            <person name="Pereira G."/>
            <person name="Lopes-Da-Costa L."/>
            <person name="Silva E."/>
        </authorList>
    </citation>
    <scope>NUCLEOTIDE SEQUENCE [LARGE SCALE GENOMIC DNA]</scope>
    <source>
        <strain evidence="7 8">FMV-PI01</strain>
    </source>
</reference>
<accession>A0A6L5WKB1</accession>
<dbReference type="EC" id="5.4.99.25" evidence="5"/>
<comment type="function">
    <text evidence="5">Responsible for synthesis of pseudouridine from uracil-55 in the psi GC loop of transfer RNAs.</text>
</comment>
<dbReference type="InterPro" id="IPR014780">
    <property type="entry name" value="tRNA_psdUridine_synth_TruB"/>
</dbReference>